<reference evidence="1 2" key="1">
    <citation type="submission" date="2016-03" db="EMBL/GenBank/DDBJ databases">
        <title>EvidentialGene: Evidence-directed Construction of Genes on Genomes.</title>
        <authorList>
            <person name="Gilbert D.G."/>
            <person name="Choi J.-H."/>
            <person name="Mockaitis K."/>
            <person name="Colbourne J."/>
            <person name="Pfrender M."/>
        </authorList>
    </citation>
    <scope>NUCLEOTIDE SEQUENCE [LARGE SCALE GENOMIC DNA]</scope>
    <source>
        <strain evidence="1 2">Xinb3</strain>
        <tissue evidence="1">Complete organism</tissue>
    </source>
</reference>
<dbReference type="AlphaFoldDB" id="A0A162CJX8"/>
<evidence type="ECO:0000313" key="2">
    <source>
        <dbReference type="Proteomes" id="UP000076858"/>
    </source>
</evidence>
<name>A0A162CJX8_9CRUS</name>
<evidence type="ECO:0000313" key="1">
    <source>
        <dbReference type="EMBL" id="KZS16712.1"/>
    </source>
</evidence>
<keyword evidence="2" id="KW-1185">Reference proteome</keyword>
<gene>
    <name evidence="1" type="ORF">APZ42_017307</name>
</gene>
<accession>A0A162CJX8</accession>
<dbReference type="EMBL" id="LRGB01000687">
    <property type="protein sequence ID" value="KZS16712.1"/>
    <property type="molecule type" value="Genomic_DNA"/>
</dbReference>
<organism evidence="1 2">
    <name type="scientific">Daphnia magna</name>
    <dbReference type="NCBI Taxonomy" id="35525"/>
    <lineage>
        <taxon>Eukaryota</taxon>
        <taxon>Metazoa</taxon>
        <taxon>Ecdysozoa</taxon>
        <taxon>Arthropoda</taxon>
        <taxon>Crustacea</taxon>
        <taxon>Branchiopoda</taxon>
        <taxon>Diplostraca</taxon>
        <taxon>Cladocera</taxon>
        <taxon>Anomopoda</taxon>
        <taxon>Daphniidae</taxon>
        <taxon>Daphnia</taxon>
    </lineage>
</organism>
<protein>
    <submittedName>
        <fullName evidence="1">Uncharacterized protein</fullName>
    </submittedName>
</protein>
<comment type="caution">
    <text evidence="1">The sequence shown here is derived from an EMBL/GenBank/DDBJ whole genome shotgun (WGS) entry which is preliminary data.</text>
</comment>
<proteinExistence type="predicted"/>
<dbReference type="Proteomes" id="UP000076858">
    <property type="component" value="Unassembled WGS sequence"/>
</dbReference>
<sequence>MEGVVFYMSKDGFRKITPISLGSHEKLGAPCSWYSKPKVAYKKPVGVEI</sequence>